<dbReference type="GO" id="GO:0016973">
    <property type="term" value="P:poly(A)+ mRNA export from nucleus"/>
    <property type="evidence" value="ECO:0007669"/>
    <property type="project" value="TreeGrafter"/>
</dbReference>
<dbReference type="GO" id="GO:0000973">
    <property type="term" value="P:post-transcriptional tethering of RNA polymerase II gene DNA at nuclear periphery"/>
    <property type="evidence" value="ECO:0007669"/>
    <property type="project" value="TreeGrafter"/>
</dbReference>
<reference evidence="3" key="1">
    <citation type="submission" date="2021-01" db="EMBL/GenBank/DDBJ databases">
        <authorList>
            <person name="Corre E."/>
            <person name="Pelletier E."/>
            <person name="Niang G."/>
            <person name="Scheremetjew M."/>
            <person name="Finn R."/>
            <person name="Kale V."/>
            <person name="Holt S."/>
            <person name="Cochrane G."/>
            <person name="Meng A."/>
            <person name="Brown T."/>
            <person name="Cohen L."/>
        </authorList>
    </citation>
    <scope>NUCLEOTIDE SEQUENCE</scope>
    <source>
        <strain evidence="3">CCMP125</strain>
    </source>
</reference>
<dbReference type="EMBL" id="HBHT01019349">
    <property type="protein sequence ID" value="CAD9967877.1"/>
    <property type="molecule type" value="Transcribed_RNA"/>
</dbReference>
<dbReference type="Gene3D" id="1.10.10.10">
    <property type="entry name" value="Winged helix-like DNA-binding domain superfamily/Winged helix DNA-binding domain"/>
    <property type="match status" value="1"/>
</dbReference>
<dbReference type="PROSITE" id="PS50250">
    <property type="entry name" value="PCI"/>
    <property type="match status" value="1"/>
</dbReference>
<protein>
    <recommendedName>
        <fullName evidence="2">PCI domain-containing protein</fullName>
    </recommendedName>
</protein>
<dbReference type="InterPro" id="IPR045114">
    <property type="entry name" value="Csn12-like"/>
</dbReference>
<name>A0A7S2YCU8_9STRA</name>
<evidence type="ECO:0000313" key="3">
    <source>
        <dbReference type="EMBL" id="CAD9967877.1"/>
    </source>
</evidence>
<organism evidence="3">
    <name type="scientific">Entomoneis paludosa</name>
    <dbReference type="NCBI Taxonomy" id="265537"/>
    <lineage>
        <taxon>Eukaryota</taxon>
        <taxon>Sar</taxon>
        <taxon>Stramenopiles</taxon>
        <taxon>Ochrophyta</taxon>
        <taxon>Bacillariophyta</taxon>
        <taxon>Bacillariophyceae</taxon>
        <taxon>Bacillariophycidae</taxon>
        <taxon>Entomoneidaceae</taxon>
        <taxon>Entomoneis</taxon>
    </lineage>
</organism>
<dbReference type="AlphaFoldDB" id="A0A7S2YCU8"/>
<dbReference type="Pfam" id="PF01399">
    <property type="entry name" value="PCI"/>
    <property type="match status" value="1"/>
</dbReference>
<dbReference type="InterPro" id="IPR000717">
    <property type="entry name" value="PCI_dom"/>
</dbReference>
<dbReference type="GO" id="GO:0003690">
    <property type="term" value="F:double-stranded DNA binding"/>
    <property type="evidence" value="ECO:0007669"/>
    <property type="project" value="InterPro"/>
</dbReference>
<feature type="compositionally biased region" description="Polar residues" evidence="1">
    <location>
        <begin position="44"/>
        <end position="56"/>
    </location>
</feature>
<dbReference type="PANTHER" id="PTHR12732:SF0">
    <property type="entry name" value="PCI DOMAIN-CONTAINING PROTEIN 2"/>
    <property type="match status" value="1"/>
</dbReference>
<dbReference type="SMART" id="SM00753">
    <property type="entry name" value="PAM"/>
    <property type="match status" value="1"/>
</dbReference>
<accession>A0A7S2YCU8</accession>
<dbReference type="PANTHER" id="PTHR12732">
    <property type="entry name" value="UNCHARACTERIZED PROTEASOME COMPONENT REGION PCI-CONTAINING"/>
    <property type="match status" value="1"/>
</dbReference>
<dbReference type="GO" id="GO:0070390">
    <property type="term" value="C:transcription export complex 2"/>
    <property type="evidence" value="ECO:0007669"/>
    <property type="project" value="TreeGrafter"/>
</dbReference>
<feature type="domain" description="PCI" evidence="2">
    <location>
        <begin position="218"/>
        <end position="398"/>
    </location>
</feature>
<proteinExistence type="predicted"/>
<dbReference type="InterPro" id="IPR036388">
    <property type="entry name" value="WH-like_DNA-bd_sf"/>
</dbReference>
<dbReference type="GO" id="GO:0006368">
    <property type="term" value="P:transcription elongation by RNA polymerase II"/>
    <property type="evidence" value="ECO:0007669"/>
    <property type="project" value="TreeGrafter"/>
</dbReference>
<dbReference type="GO" id="GO:0003723">
    <property type="term" value="F:RNA binding"/>
    <property type="evidence" value="ECO:0007669"/>
    <property type="project" value="InterPro"/>
</dbReference>
<feature type="region of interest" description="Disordered" evidence="1">
    <location>
        <begin position="25"/>
        <end position="56"/>
    </location>
</feature>
<evidence type="ECO:0000256" key="1">
    <source>
        <dbReference type="SAM" id="MobiDB-lite"/>
    </source>
</evidence>
<sequence>MNRGAKREQFRASLSSQDPYHVASLLTLAPPPPKKNKSKPNDINLPQSSESSIQDSLGNEWSSVIKSWLDTQELSQAGLAVRAYESQSQLHASFNQMFGSSTGNWLVPALHAVCKSTHRLAKAADKELGGGASTDQAKLQSAVNLLQESFSRTYNDRKEYHPNSPFGPEGSKKAGVLSIVNELFVIYFSLNTLRLCKNLVRPMEAKKLHEKGTMGELVMYRYYTGRLSLFEDQYADAEQNLEYAFQNCHVNAVKNKRIMLRYLVPVKLYRGRLPSASLLQKYGLTEYGPLVDSMRKGDLRTFNDTLVRFQDKFIRQGTYLLLEKCKAICYRNLFKRIHYVVGKSQIALGHVANSFKGLGVPIDLDEIECILANLIYRGYVRGYLSHTKRVLVLSKRDPFPVSAVMAK</sequence>
<gene>
    <name evidence="3" type="ORF">APAL1065_LOCUS12978</name>
</gene>
<evidence type="ECO:0000259" key="2">
    <source>
        <dbReference type="PROSITE" id="PS50250"/>
    </source>
</evidence>